<dbReference type="Pfam" id="PF00962">
    <property type="entry name" value="A_deaminase"/>
    <property type="match status" value="1"/>
</dbReference>
<dbReference type="CDD" id="cd00443">
    <property type="entry name" value="ADA_AMPD"/>
    <property type="match status" value="1"/>
</dbReference>
<dbReference type="AlphaFoldDB" id="A0A0A1X993"/>
<evidence type="ECO:0000256" key="7">
    <source>
        <dbReference type="ARBA" id="ARBA00048787"/>
    </source>
</evidence>
<evidence type="ECO:0000259" key="8">
    <source>
        <dbReference type="Pfam" id="PF00962"/>
    </source>
</evidence>
<comment type="cofactor">
    <cofactor evidence="1">
        <name>Zn(2+)</name>
        <dbReference type="ChEBI" id="CHEBI:29105"/>
    </cofactor>
</comment>
<keyword evidence="3" id="KW-0479">Metal-binding</keyword>
<reference evidence="9" key="1">
    <citation type="submission" date="2014-11" db="EMBL/GenBank/DDBJ databases">
        <authorList>
            <person name="Geib S."/>
        </authorList>
    </citation>
    <scope>NUCLEOTIDE SEQUENCE</scope>
</reference>
<keyword evidence="5" id="KW-0862">Zinc</keyword>
<comment type="similarity">
    <text evidence="2">Belongs to the metallo-dependent hydrolases superfamily. Adenosine and AMP deaminases family.</text>
</comment>
<gene>
    <name evidence="9" type="primary">GA11319</name>
    <name evidence="9" type="ORF">g.24828</name>
</gene>
<keyword evidence="4" id="KW-0378">Hydrolase</keyword>
<dbReference type="GO" id="GO:0006154">
    <property type="term" value="P:adenosine catabolic process"/>
    <property type="evidence" value="ECO:0007669"/>
    <property type="project" value="TreeGrafter"/>
</dbReference>
<feature type="domain" description="Adenosine deaminase" evidence="8">
    <location>
        <begin position="11"/>
        <end position="331"/>
    </location>
</feature>
<dbReference type="PANTHER" id="PTHR11409:SF42">
    <property type="entry name" value="ADENOSINE DEAMINASE-LIKE PROTEIN"/>
    <property type="match status" value="1"/>
</dbReference>
<dbReference type="SUPFAM" id="SSF51556">
    <property type="entry name" value="Metallo-dependent hydrolases"/>
    <property type="match status" value="1"/>
</dbReference>
<organism evidence="9">
    <name type="scientific">Zeugodacus cucurbitae</name>
    <name type="common">Melon fruit fly</name>
    <name type="synonym">Bactrocera cucurbitae</name>
    <dbReference type="NCBI Taxonomy" id="28588"/>
    <lineage>
        <taxon>Eukaryota</taxon>
        <taxon>Metazoa</taxon>
        <taxon>Ecdysozoa</taxon>
        <taxon>Arthropoda</taxon>
        <taxon>Hexapoda</taxon>
        <taxon>Insecta</taxon>
        <taxon>Pterygota</taxon>
        <taxon>Neoptera</taxon>
        <taxon>Endopterygota</taxon>
        <taxon>Diptera</taxon>
        <taxon>Brachycera</taxon>
        <taxon>Muscomorpha</taxon>
        <taxon>Tephritoidea</taxon>
        <taxon>Tephritidae</taxon>
        <taxon>Zeugodacus</taxon>
        <taxon>Zeugodacus</taxon>
    </lineage>
</organism>
<dbReference type="GO" id="GO:0046103">
    <property type="term" value="P:inosine biosynthetic process"/>
    <property type="evidence" value="ECO:0007669"/>
    <property type="project" value="TreeGrafter"/>
</dbReference>
<reference evidence="9" key="2">
    <citation type="journal article" date="2015" name="Gigascience">
        <title>Reconstructing a comprehensive transcriptome assembly of a white-pupal translocated strain of the pest fruit fly Bactrocera cucurbitae.</title>
        <authorList>
            <person name="Sim S.B."/>
            <person name="Calla B."/>
            <person name="Hall B."/>
            <person name="DeRego T."/>
            <person name="Geib S.M."/>
        </authorList>
    </citation>
    <scope>NUCLEOTIDE SEQUENCE</scope>
</reference>
<proteinExistence type="inferred from homology"/>
<dbReference type="InterPro" id="IPR032466">
    <property type="entry name" value="Metal_Hydrolase"/>
</dbReference>
<evidence type="ECO:0000313" key="9">
    <source>
        <dbReference type="EMBL" id="JAD07824.1"/>
    </source>
</evidence>
<protein>
    <submittedName>
        <fullName evidence="9">Adenosine deaminase-like protein</fullName>
    </submittedName>
</protein>
<evidence type="ECO:0000256" key="5">
    <source>
        <dbReference type="ARBA" id="ARBA00022833"/>
    </source>
</evidence>
<dbReference type="InterPro" id="IPR006330">
    <property type="entry name" value="Ado/ade_deaminase"/>
</dbReference>
<evidence type="ECO:0000256" key="2">
    <source>
        <dbReference type="ARBA" id="ARBA00006676"/>
    </source>
</evidence>
<keyword evidence="6" id="KW-0546">Nucleotide metabolism</keyword>
<evidence type="ECO:0000256" key="3">
    <source>
        <dbReference type="ARBA" id="ARBA00022723"/>
    </source>
</evidence>
<dbReference type="PANTHER" id="PTHR11409">
    <property type="entry name" value="ADENOSINE DEAMINASE"/>
    <property type="match status" value="1"/>
</dbReference>
<dbReference type="InterPro" id="IPR001365">
    <property type="entry name" value="A_deaminase_dom"/>
</dbReference>
<dbReference type="EMBL" id="GBXI01006468">
    <property type="protein sequence ID" value="JAD07824.1"/>
    <property type="molecule type" value="Transcribed_RNA"/>
</dbReference>
<dbReference type="GO" id="GO:0009117">
    <property type="term" value="P:nucleotide metabolic process"/>
    <property type="evidence" value="ECO:0007669"/>
    <property type="project" value="UniProtKB-KW"/>
</dbReference>
<comment type="catalytic activity">
    <reaction evidence="7">
        <text>N(6)-methyl-AMP + H2O + H(+) = IMP + methylamine</text>
        <dbReference type="Rhea" id="RHEA:16001"/>
        <dbReference type="ChEBI" id="CHEBI:15377"/>
        <dbReference type="ChEBI" id="CHEBI:15378"/>
        <dbReference type="ChEBI" id="CHEBI:58053"/>
        <dbReference type="ChEBI" id="CHEBI:59338"/>
        <dbReference type="ChEBI" id="CHEBI:144842"/>
    </reaction>
    <physiologicalReaction direction="left-to-right" evidence="7">
        <dbReference type="Rhea" id="RHEA:16002"/>
    </physiologicalReaction>
</comment>
<evidence type="ECO:0000256" key="6">
    <source>
        <dbReference type="ARBA" id="ARBA00023080"/>
    </source>
</evidence>
<evidence type="ECO:0000256" key="4">
    <source>
        <dbReference type="ARBA" id="ARBA00022801"/>
    </source>
</evidence>
<dbReference type="GO" id="GO:0004000">
    <property type="term" value="F:adenosine deaminase activity"/>
    <property type="evidence" value="ECO:0007669"/>
    <property type="project" value="TreeGrafter"/>
</dbReference>
<dbReference type="GO" id="GO:0046872">
    <property type="term" value="F:metal ion binding"/>
    <property type="evidence" value="ECO:0007669"/>
    <property type="project" value="UniProtKB-KW"/>
</dbReference>
<sequence>MDMSSFIQKMPKIELHAHLNGSLCTKSIRELCEQLFGVNSNEQTLLSEELTNFDGVNLEKCFLKFRFIHDLTATKRGLQLATELVIRDFAKDNVIYLELRTTPKRNSEMSKVEYVESVLEAIERAKKYQNIHVNLLLSIDRGQSVAEAEETVDIALQLQDRHKDLISGIDFSGNPKLGNFAHFISVLEKAQQNNLKLALHCAEIQNPEEIDEMIKLGMERCGHGTFLSDHHLNEIYTKNIAIECCLTSNVKCSTVESYDDHHFKHIFNAKKSSVVLCTDDCGIFDTTLSNEFVLAKNCFNLKKNDLQQLSSNAVEHAFTSEIIKNNLRHIIRNYFETQSELESEI</sequence>
<accession>A0A0A1X993</accession>
<evidence type="ECO:0000256" key="1">
    <source>
        <dbReference type="ARBA" id="ARBA00001947"/>
    </source>
</evidence>
<dbReference type="Gene3D" id="3.20.20.140">
    <property type="entry name" value="Metal-dependent hydrolases"/>
    <property type="match status" value="1"/>
</dbReference>
<name>A0A0A1X993_ZEUCU</name>